<evidence type="ECO:0000256" key="4">
    <source>
        <dbReference type="ARBA" id="ARBA00022801"/>
    </source>
</evidence>
<accession>A0A1Y1M8U1</accession>
<feature type="domain" description="Caspase family p20" evidence="9">
    <location>
        <begin position="44"/>
        <end position="182"/>
    </location>
</feature>
<dbReference type="InterPro" id="IPR001309">
    <property type="entry name" value="Pept_C14_p20"/>
</dbReference>
<dbReference type="InterPro" id="IPR002138">
    <property type="entry name" value="Pept_C14_p10"/>
</dbReference>
<evidence type="ECO:0000313" key="10">
    <source>
        <dbReference type="EMBL" id="JAV82209.1"/>
    </source>
</evidence>
<evidence type="ECO:0000256" key="6">
    <source>
        <dbReference type="ARBA" id="ARBA00023145"/>
    </source>
</evidence>
<evidence type="ECO:0000256" key="5">
    <source>
        <dbReference type="ARBA" id="ARBA00022807"/>
    </source>
</evidence>
<keyword evidence="4" id="KW-0378">Hydrolase</keyword>
<dbReference type="Gene3D" id="3.40.50.1460">
    <property type="match status" value="1"/>
</dbReference>
<evidence type="ECO:0000259" key="9">
    <source>
        <dbReference type="PROSITE" id="PS50208"/>
    </source>
</evidence>
<sequence length="296" mass="33388">MDQNGDTLDSFSLTSFTRCDSFQNAPSGSADHPLADYYNMNHYRRGHAIIFSHIQFDGDLAKREGASKDAKDLEEVLAALKFNVKVYTDLKYGAIYEVITTCKYTSPMVSDDVVVFVVSQSDHLDVDCLLVAVLSHGDRGKVYARDHHYPPDFLWKSFSGDKCPSLAGKPKLFFVQACRGDETDDGSRVRMATQVDSQASYTIPVMADILVMYSCYDGYVSWRSTRTGSWFIQSLCEELKTRSKSTDLLTILTFLNRRMAITYKSVAPSKKEMHGKKQIGTIVSTLTRLLYFYPVE</sequence>
<dbReference type="GO" id="GO:0045751">
    <property type="term" value="P:negative regulation of Toll signaling pathway"/>
    <property type="evidence" value="ECO:0007669"/>
    <property type="project" value="UniProtKB-ARBA"/>
</dbReference>
<evidence type="ECO:0000256" key="2">
    <source>
        <dbReference type="ARBA" id="ARBA00022670"/>
    </source>
</evidence>
<dbReference type="PANTHER" id="PTHR10454">
    <property type="entry name" value="CASPASE"/>
    <property type="match status" value="1"/>
</dbReference>
<dbReference type="InterPro" id="IPR016129">
    <property type="entry name" value="Caspase_his_AS"/>
</dbReference>
<dbReference type="InterPro" id="IPR029030">
    <property type="entry name" value="Caspase-like_dom_sf"/>
</dbReference>
<comment type="similarity">
    <text evidence="1 7">Belongs to the peptidase C14A family.</text>
</comment>
<dbReference type="PROSITE" id="PS50208">
    <property type="entry name" value="CASPASE_P20"/>
    <property type="match status" value="1"/>
</dbReference>
<feature type="domain" description="Caspase family p10" evidence="8">
    <location>
        <begin position="199"/>
        <end position="294"/>
    </location>
</feature>
<protein>
    <recommendedName>
        <fullName evidence="11">Caspase family p20 domain-containing protein</fullName>
    </recommendedName>
</protein>
<dbReference type="InterPro" id="IPR011600">
    <property type="entry name" value="Pept_C14_caspase"/>
</dbReference>
<evidence type="ECO:0000256" key="3">
    <source>
        <dbReference type="ARBA" id="ARBA00022703"/>
    </source>
</evidence>
<dbReference type="GO" id="GO:0045476">
    <property type="term" value="P:nurse cell apoptotic process"/>
    <property type="evidence" value="ECO:0007669"/>
    <property type="project" value="UniProtKB-ARBA"/>
</dbReference>
<dbReference type="Pfam" id="PF00656">
    <property type="entry name" value="Peptidase_C14"/>
    <property type="match status" value="1"/>
</dbReference>
<evidence type="ECO:0000256" key="1">
    <source>
        <dbReference type="ARBA" id="ARBA00010134"/>
    </source>
</evidence>
<dbReference type="GO" id="GO:0006508">
    <property type="term" value="P:proteolysis"/>
    <property type="evidence" value="ECO:0007669"/>
    <property type="project" value="UniProtKB-KW"/>
</dbReference>
<evidence type="ECO:0008006" key="11">
    <source>
        <dbReference type="Google" id="ProtNLM"/>
    </source>
</evidence>
<dbReference type="PROSITE" id="PS01121">
    <property type="entry name" value="CASPASE_HIS"/>
    <property type="match status" value="1"/>
</dbReference>
<dbReference type="GO" id="GO:0016322">
    <property type="term" value="P:neuron remodeling"/>
    <property type="evidence" value="ECO:0007669"/>
    <property type="project" value="UniProtKB-ARBA"/>
</dbReference>
<keyword evidence="5" id="KW-0788">Thiol protease</keyword>
<dbReference type="PANTHER" id="PTHR10454:SF232">
    <property type="entry name" value="AT03047P-RELATED"/>
    <property type="match status" value="1"/>
</dbReference>
<dbReference type="CDD" id="cd00032">
    <property type="entry name" value="CASc"/>
    <property type="match status" value="1"/>
</dbReference>
<dbReference type="EMBL" id="GEZM01037079">
    <property type="protein sequence ID" value="JAV82208.1"/>
    <property type="molecule type" value="Transcribed_RNA"/>
</dbReference>
<dbReference type="GO" id="GO:0043525">
    <property type="term" value="P:positive regulation of neuron apoptotic process"/>
    <property type="evidence" value="ECO:0007669"/>
    <property type="project" value="TreeGrafter"/>
</dbReference>
<organism evidence="10">
    <name type="scientific">Photinus pyralis</name>
    <name type="common">Common eastern firefly</name>
    <name type="synonym">Lampyris pyralis</name>
    <dbReference type="NCBI Taxonomy" id="7054"/>
    <lineage>
        <taxon>Eukaryota</taxon>
        <taxon>Metazoa</taxon>
        <taxon>Ecdysozoa</taxon>
        <taxon>Arthropoda</taxon>
        <taxon>Hexapoda</taxon>
        <taxon>Insecta</taxon>
        <taxon>Pterygota</taxon>
        <taxon>Neoptera</taxon>
        <taxon>Endopterygota</taxon>
        <taxon>Coleoptera</taxon>
        <taxon>Polyphaga</taxon>
        <taxon>Elateriformia</taxon>
        <taxon>Elateroidea</taxon>
        <taxon>Lampyridae</taxon>
        <taxon>Lampyrinae</taxon>
        <taxon>Photinus</taxon>
    </lineage>
</organism>
<dbReference type="AlphaFoldDB" id="A0A1Y1M8U1"/>
<keyword evidence="2" id="KW-0645">Protease</keyword>
<dbReference type="PROSITE" id="PS50207">
    <property type="entry name" value="CASPASE_P10"/>
    <property type="match status" value="1"/>
</dbReference>
<dbReference type="SMART" id="SM00115">
    <property type="entry name" value="CASc"/>
    <property type="match status" value="1"/>
</dbReference>
<keyword evidence="3" id="KW-0053">Apoptosis</keyword>
<dbReference type="FunFam" id="3.40.50.1460:FF:000001">
    <property type="entry name" value="Caspase-3 preproprotein"/>
    <property type="match status" value="1"/>
</dbReference>
<dbReference type="InterPro" id="IPR002398">
    <property type="entry name" value="Pept_C14"/>
</dbReference>
<dbReference type="GO" id="GO:1990525">
    <property type="term" value="F:BIR domain binding"/>
    <property type="evidence" value="ECO:0007669"/>
    <property type="project" value="UniProtKB-ARBA"/>
</dbReference>
<dbReference type="EMBL" id="GEZM01037078">
    <property type="protein sequence ID" value="JAV82209.1"/>
    <property type="molecule type" value="Transcribed_RNA"/>
</dbReference>
<dbReference type="PROSITE" id="PS01122">
    <property type="entry name" value="CASPASE_CYS"/>
    <property type="match status" value="1"/>
</dbReference>
<dbReference type="InterPro" id="IPR033139">
    <property type="entry name" value="Caspase_cys_AS"/>
</dbReference>
<dbReference type="InterPro" id="IPR015917">
    <property type="entry name" value="Pept_C14A"/>
</dbReference>
<dbReference type="GO" id="GO:0005737">
    <property type="term" value="C:cytoplasm"/>
    <property type="evidence" value="ECO:0007669"/>
    <property type="project" value="TreeGrafter"/>
</dbReference>
<dbReference type="GO" id="GO:0004197">
    <property type="term" value="F:cysteine-type endopeptidase activity"/>
    <property type="evidence" value="ECO:0007669"/>
    <property type="project" value="InterPro"/>
</dbReference>
<name>A0A1Y1M8U1_PHOPY</name>
<dbReference type="PRINTS" id="PR00376">
    <property type="entry name" value="IL1BCENZYME"/>
</dbReference>
<keyword evidence="6" id="KW-0865">Zymogen</keyword>
<evidence type="ECO:0000259" key="8">
    <source>
        <dbReference type="PROSITE" id="PS50207"/>
    </source>
</evidence>
<reference evidence="10" key="1">
    <citation type="journal article" date="2016" name="Sci. Rep.">
        <title>Molecular characterization of firefly nuptial gifts: a multi-omics approach sheds light on postcopulatory sexual selection.</title>
        <authorList>
            <person name="Al-Wathiqui N."/>
            <person name="Fallon T.R."/>
            <person name="South A."/>
            <person name="Weng J.K."/>
            <person name="Lewis S.M."/>
        </authorList>
    </citation>
    <scope>NUCLEOTIDE SEQUENCE</scope>
</reference>
<proteinExistence type="inferred from homology"/>
<evidence type="ECO:0000256" key="7">
    <source>
        <dbReference type="RuleBase" id="RU003971"/>
    </source>
</evidence>
<dbReference type="SUPFAM" id="SSF52129">
    <property type="entry name" value="Caspase-like"/>
    <property type="match status" value="1"/>
</dbReference>